<organism evidence="2 3">
    <name type="scientific">Gulo gulo</name>
    <name type="common">Wolverine</name>
    <name type="synonym">Gluton</name>
    <dbReference type="NCBI Taxonomy" id="48420"/>
    <lineage>
        <taxon>Eukaryota</taxon>
        <taxon>Metazoa</taxon>
        <taxon>Chordata</taxon>
        <taxon>Craniata</taxon>
        <taxon>Vertebrata</taxon>
        <taxon>Euteleostomi</taxon>
        <taxon>Mammalia</taxon>
        <taxon>Eutheria</taxon>
        <taxon>Laurasiatheria</taxon>
        <taxon>Carnivora</taxon>
        <taxon>Caniformia</taxon>
        <taxon>Musteloidea</taxon>
        <taxon>Mustelidae</taxon>
        <taxon>Guloninae</taxon>
        <taxon>Gulo</taxon>
    </lineage>
</organism>
<feature type="compositionally biased region" description="Low complexity" evidence="1">
    <location>
        <begin position="21"/>
        <end position="50"/>
    </location>
</feature>
<evidence type="ECO:0000256" key="1">
    <source>
        <dbReference type="SAM" id="MobiDB-lite"/>
    </source>
</evidence>
<dbReference type="AlphaFoldDB" id="A0A9X9LH93"/>
<accession>A0A9X9LH93</accession>
<sequence>MLPSLVGFRPASPGPPPAPGLLPLGGRPPQAQGSPLLGTLSPLLGSQPPGSGKGTSMPLAPSTRFQGLPLGVPSQPASCAQSCCAWRERGGSEVGASPPAPHQPPLGSHVPPRPLLPLLTHTPVGTFAPPEPTRASWEPGTLSELPGPSRGPWLTARSLQRG</sequence>
<evidence type="ECO:0000313" key="2">
    <source>
        <dbReference type="EMBL" id="VCW67955.1"/>
    </source>
</evidence>
<name>A0A9X9LH93_GULGU</name>
<gene>
    <name evidence="2" type="ORF">BN2614_LOCUS1</name>
</gene>
<feature type="region of interest" description="Disordered" evidence="1">
    <location>
        <begin position="1"/>
        <end position="69"/>
    </location>
</feature>
<dbReference type="EMBL" id="CYRY02003319">
    <property type="protein sequence ID" value="VCW67955.1"/>
    <property type="molecule type" value="Genomic_DNA"/>
</dbReference>
<reference evidence="2 3" key="1">
    <citation type="submission" date="2018-10" db="EMBL/GenBank/DDBJ databases">
        <authorList>
            <person name="Ekblom R."/>
            <person name="Jareborg N."/>
        </authorList>
    </citation>
    <scope>NUCLEOTIDE SEQUENCE [LARGE SCALE GENOMIC DNA]</scope>
    <source>
        <tissue evidence="2">Muscle</tissue>
    </source>
</reference>
<proteinExistence type="predicted"/>
<protein>
    <submittedName>
        <fullName evidence="2">Uncharacterized protein</fullName>
    </submittedName>
</protein>
<dbReference type="Proteomes" id="UP000269945">
    <property type="component" value="Unassembled WGS sequence"/>
</dbReference>
<comment type="caution">
    <text evidence="2">The sequence shown here is derived from an EMBL/GenBank/DDBJ whole genome shotgun (WGS) entry which is preliminary data.</text>
</comment>
<feature type="region of interest" description="Disordered" evidence="1">
    <location>
        <begin position="88"/>
        <end position="162"/>
    </location>
</feature>
<evidence type="ECO:0000313" key="3">
    <source>
        <dbReference type="Proteomes" id="UP000269945"/>
    </source>
</evidence>
<keyword evidence="3" id="KW-1185">Reference proteome</keyword>